<evidence type="ECO:0000313" key="2">
    <source>
        <dbReference type="Proteomes" id="UP000008466"/>
    </source>
</evidence>
<dbReference type="STRING" id="158189.SpiBuddy_1744"/>
<protein>
    <submittedName>
        <fullName evidence="1">Uncharacterized protein</fullName>
    </submittedName>
</protein>
<accession>F0RWD7</accession>
<name>F0RWD7_SPHGB</name>
<organism evidence="1 2">
    <name type="scientific">Sphaerochaeta globosa (strain ATCC BAA-1886 / DSM 22777 / Buddy)</name>
    <name type="common">Spirochaeta sp. (strain Buddy)</name>
    <dbReference type="NCBI Taxonomy" id="158189"/>
    <lineage>
        <taxon>Bacteria</taxon>
        <taxon>Pseudomonadati</taxon>
        <taxon>Spirochaetota</taxon>
        <taxon>Spirochaetia</taxon>
        <taxon>Spirochaetales</taxon>
        <taxon>Sphaerochaetaceae</taxon>
        <taxon>Sphaerochaeta</taxon>
    </lineage>
</organism>
<evidence type="ECO:0000313" key="1">
    <source>
        <dbReference type="EMBL" id="ADY13568.1"/>
    </source>
</evidence>
<keyword evidence="2" id="KW-1185">Reference proteome</keyword>
<gene>
    <name evidence="1" type="ordered locus">SpiBuddy_1744</name>
</gene>
<dbReference type="Proteomes" id="UP000008466">
    <property type="component" value="Chromosome"/>
</dbReference>
<dbReference type="AlphaFoldDB" id="F0RWD7"/>
<reference evidence="2" key="1">
    <citation type="submission" date="2011-02" db="EMBL/GenBank/DDBJ databases">
        <title>Complete sequence of Spirochaeta sp. Buddy.</title>
        <authorList>
            <person name="Lucas S."/>
            <person name="Copeland A."/>
            <person name="Lapidus A."/>
            <person name="Cheng J.-F."/>
            <person name="Goodwin L."/>
            <person name="Pitluck S."/>
            <person name="Zeytun A."/>
            <person name="Detter J.C."/>
            <person name="Han C."/>
            <person name="Tapia R."/>
            <person name="Land M."/>
            <person name="Hauser L."/>
            <person name="Kyrpides N."/>
            <person name="Ivanova N."/>
            <person name="Mikhailova N."/>
            <person name="Pagani I."/>
            <person name="Ritalahti K.M."/>
            <person name="Loeffler F.E."/>
            <person name="Woyke T."/>
        </authorList>
    </citation>
    <scope>NUCLEOTIDE SEQUENCE [LARGE SCALE GENOMIC DNA]</scope>
    <source>
        <strain evidence="2">ATCC BAA-1886 / DSM 22777 / Buddy</strain>
    </source>
</reference>
<dbReference type="KEGG" id="sbu:SpiBuddy_1744"/>
<dbReference type="RefSeq" id="WP_013607417.1">
    <property type="nucleotide sequence ID" value="NC_015152.1"/>
</dbReference>
<dbReference type="HOGENOM" id="CLU_1288202_0_0_12"/>
<sequence>METLQQIRYEHLIAQSGSLLGLFDVGQLKQLGRIEASLPPRDFSLLYPFSFADLHLYDYPLLAHKFASLSEIEQCRVLDVALELATEHEGKALVAVSYQSGNAILLALGTQSDRLTELSIKYLESPLLQAMVDSAFEPDLYRLLRQAKVALESGVRESLELGLFEVACSEEFFIEKVLSFPLSAAFALDWGPDKDSFKRMKPTYLHEATVCSLR</sequence>
<proteinExistence type="predicted"/>
<dbReference type="EMBL" id="CP002541">
    <property type="protein sequence ID" value="ADY13568.1"/>
    <property type="molecule type" value="Genomic_DNA"/>
</dbReference>
<dbReference type="OrthoDB" id="9989450at2"/>